<proteinExistence type="predicted"/>
<keyword evidence="1" id="KW-1133">Transmembrane helix</keyword>
<dbReference type="EMBL" id="BOOR01000076">
    <property type="protein sequence ID" value="GII59037.1"/>
    <property type="molecule type" value="Genomic_DNA"/>
</dbReference>
<comment type="caution">
    <text evidence="2">The sequence shown here is derived from an EMBL/GenBank/DDBJ whole genome shotgun (WGS) entry which is preliminary data.</text>
</comment>
<keyword evidence="3" id="KW-1185">Reference proteome</keyword>
<sequence length="227" mass="23991">MSPKTAKSAYTPARPAVTEKGRRTWPVVLGIVLAFAVGVPVGLGIAHLGTNDSDQAVAEMQRAEAHRDAARITELTTMARETKQVVRPVVDGLTLVAPDDGSAASQATAAQLSEWKKVMEQERQRYSETVSGSTGTNVARNALGAAVNLLSTSLDTYSVAAELPADRRPAVIELAARQRSLAVATWSVAATQLDQLNVDSGNGHQHVYLTDAESAVMDDGFEEGSHG</sequence>
<name>A0A8J3Y1I3_9ACTN</name>
<dbReference type="RefSeq" id="WP_203949115.1">
    <property type="nucleotide sequence ID" value="NZ_BOOR01000076.1"/>
</dbReference>
<dbReference type="Proteomes" id="UP000605992">
    <property type="component" value="Unassembled WGS sequence"/>
</dbReference>
<reference evidence="2" key="1">
    <citation type="submission" date="2021-01" db="EMBL/GenBank/DDBJ databases">
        <title>Whole genome shotgun sequence of Planotetraspora thailandica NBRC 104271.</title>
        <authorList>
            <person name="Komaki H."/>
            <person name="Tamura T."/>
        </authorList>
    </citation>
    <scope>NUCLEOTIDE SEQUENCE</scope>
    <source>
        <strain evidence="2">NBRC 104271</strain>
    </source>
</reference>
<accession>A0A8J3Y1I3</accession>
<evidence type="ECO:0000313" key="2">
    <source>
        <dbReference type="EMBL" id="GII59037.1"/>
    </source>
</evidence>
<organism evidence="2 3">
    <name type="scientific">Planotetraspora thailandica</name>
    <dbReference type="NCBI Taxonomy" id="487172"/>
    <lineage>
        <taxon>Bacteria</taxon>
        <taxon>Bacillati</taxon>
        <taxon>Actinomycetota</taxon>
        <taxon>Actinomycetes</taxon>
        <taxon>Streptosporangiales</taxon>
        <taxon>Streptosporangiaceae</taxon>
        <taxon>Planotetraspora</taxon>
    </lineage>
</organism>
<keyword evidence="1" id="KW-0472">Membrane</keyword>
<feature type="transmembrane region" description="Helical" evidence="1">
    <location>
        <begin position="27"/>
        <end position="48"/>
    </location>
</feature>
<gene>
    <name evidence="2" type="ORF">Pth03_74260</name>
</gene>
<evidence type="ECO:0000313" key="3">
    <source>
        <dbReference type="Proteomes" id="UP000605992"/>
    </source>
</evidence>
<keyword evidence="1" id="KW-0812">Transmembrane</keyword>
<evidence type="ECO:0000256" key="1">
    <source>
        <dbReference type="SAM" id="Phobius"/>
    </source>
</evidence>
<dbReference type="AlphaFoldDB" id="A0A8J3Y1I3"/>
<protein>
    <submittedName>
        <fullName evidence="2">Uncharacterized protein</fullName>
    </submittedName>
</protein>